<dbReference type="Proteomes" id="UP000005262">
    <property type="component" value="Chromosome"/>
</dbReference>
<sequence>MLTSPPYYKENWFRQPRALFSNMHIVISNLPNVQIYRRFSKVCGELLNIWLCYHKAKKESAFKYELRGFVQSFGI</sequence>
<organism evidence="1 2">
    <name type="scientific">Desulfosporosinus meridiei (strain ATCC BAA-275 / DSM 13257 / KCTC 12902 / NCIMB 13706 / S10)</name>
    <dbReference type="NCBI Taxonomy" id="768704"/>
    <lineage>
        <taxon>Bacteria</taxon>
        <taxon>Bacillati</taxon>
        <taxon>Bacillota</taxon>
        <taxon>Clostridia</taxon>
        <taxon>Eubacteriales</taxon>
        <taxon>Desulfitobacteriaceae</taxon>
        <taxon>Desulfosporosinus</taxon>
    </lineage>
</organism>
<reference evidence="2" key="2">
    <citation type="submission" date="2012-08" db="EMBL/GenBank/DDBJ databases">
        <title>Finished genome of Desulfosporosinus meridiei DSM 13257.</title>
        <authorList>
            <person name="Huntemann M."/>
            <person name="Wei C.-L."/>
            <person name="Han J."/>
            <person name="Detter J.C."/>
            <person name="Han C."/>
            <person name="Davenport K."/>
            <person name="Daligault H."/>
            <person name="Erkkila T."/>
            <person name="Gu W."/>
            <person name="Munk A.C.C."/>
            <person name="Teshima H."/>
            <person name="Xu Y."/>
            <person name="Chain P."/>
            <person name="Tapia R."/>
            <person name="Chen A."/>
            <person name="Krypides N."/>
            <person name="Mavromatis K."/>
            <person name="Markowitz V."/>
            <person name="Szeto E."/>
            <person name="Ivanova N."/>
            <person name="Mikhailova N."/>
            <person name="Ovchinnikova G."/>
            <person name="Pagani I."/>
            <person name="Pati A."/>
            <person name="Goodwin L."/>
            <person name="Peters L."/>
            <person name="Pitluck S."/>
            <person name="Woyke T."/>
            <person name="Pester M."/>
            <person name="Spring S."/>
            <person name="Ollivier B."/>
            <person name="Rattei T."/>
            <person name="Klenk H.-P."/>
            <person name="Wagner M."/>
            <person name="Loy A."/>
        </authorList>
    </citation>
    <scope>NUCLEOTIDE SEQUENCE [LARGE SCALE GENOMIC DNA]</scope>
    <source>
        <strain evidence="2">ATCC BAA-275 / DSM 13257 / NCIMB 13706 / S10</strain>
    </source>
</reference>
<protein>
    <submittedName>
        <fullName evidence="1">Uncharacterized protein</fullName>
    </submittedName>
</protein>
<dbReference type="STRING" id="768704.Desmer_1895"/>
<name>J7IYU0_DESMD</name>
<keyword evidence="2" id="KW-1185">Reference proteome</keyword>
<dbReference type="EMBL" id="CP003629">
    <property type="protein sequence ID" value="AFQ43851.1"/>
    <property type="molecule type" value="Genomic_DNA"/>
</dbReference>
<proteinExistence type="predicted"/>
<dbReference type="KEGG" id="dmi:Desmer_1895"/>
<evidence type="ECO:0000313" key="2">
    <source>
        <dbReference type="Proteomes" id="UP000005262"/>
    </source>
</evidence>
<reference evidence="1 2" key="1">
    <citation type="journal article" date="2012" name="J. Bacteriol.">
        <title>Complete genome sequences of Desulfosporosinus orientis DSM765T, Desulfosporosinus youngiae DSM17734T, Desulfosporosinus meridiei DSM13257T, and Desulfosporosinus acidiphilus DSM22704T.</title>
        <authorList>
            <person name="Pester M."/>
            <person name="Brambilla E."/>
            <person name="Alazard D."/>
            <person name="Rattei T."/>
            <person name="Weinmaier T."/>
            <person name="Han J."/>
            <person name="Lucas S."/>
            <person name="Lapidus A."/>
            <person name="Cheng J.F."/>
            <person name="Goodwin L."/>
            <person name="Pitluck S."/>
            <person name="Peters L."/>
            <person name="Ovchinnikova G."/>
            <person name="Teshima H."/>
            <person name="Detter J.C."/>
            <person name="Han C.S."/>
            <person name="Tapia R."/>
            <person name="Land M.L."/>
            <person name="Hauser L."/>
            <person name="Kyrpides N.C."/>
            <person name="Ivanova N.N."/>
            <person name="Pagani I."/>
            <person name="Huntmann M."/>
            <person name="Wei C.L."/>
            <person name="Davenport K.W."/>
            <person name="Daligault H."/>
            <person name="Chain P.S."/>
            <person name="Chen A."/>
            <person name="Mavromatis K."/>
            <person name="Markowitz V."/>
            <person name="Szeto E."/>
            <person name="Mikhailova N."/>
            <person name="Pati A."/>
            <person name="Wagner M."/>
            <person name="Woyke T."/>
            <person name="Ollivier B."/>
            <person name="Klenk H.P."/>
            <person name="Spring S."/>
            <person name="Loy A."/>
        </authorList>
    </citation>
    <scope>NUCLEOTIDE SEQUENCE [LARGE SCALE GENOMIC DNA]</scope>
    <source>
        <strain evidence="2">ATCC BAA-275 / DSM 13257 / NCIMB 13706 / S10</strain>
    </source>
</reference>
<dbReference type="HOGENOM" id="CLU_2665137_0_0_9"/>
<evidence type="ECO:0000313" key="1">
    <source>
        <dbReference type="EMBL" id="AFQ43851.1"/>
    </source>
</evidence>
<dbReference type="AlphaFoldDB" id="J7IYU0"/>
<accession>J7IYU0</accession>
<gene>
    <name evidence="1" type="ordered locus">Desmer_1895</name>
</gene>